<sequence length="438" mass="48392">MSKTISGFSKLSKSDKIDWIVDTYFPNNRNAKGVLMQYWNTDVKLQQLHDEFIENTISNYYLPLGVAPNFLINGKTYTIPMAIEESSVVAAASKAAKFWLDRGGFTAEVISTKKIGQVHFKFNGNQQHLSSYFAFIKPRLIEEAKHITANMEKRGGGILDIELRDKTEAIKDYYQLHVSFETLDAMGANFINSCLEQFAKTFKSGALDFDGFAEDERHIDVVMSILSNYVPDCIVRAEVSCPVEQLSENNGVSGDAFASKFVEAVKIAEIEPYRAVTHNKGIMNGIDAVVLATGNDFRAVEAGVHAYASRNGSYSSLSHAEVKDGIFTFWMEIPLALGTVGGLTGLHPLVKLALELLDKPSAKELMQIVAVAGLAQNFAALRSLTTTGIQQGHMKMHLINILNQFGATDSEKQNLVEHFKTETVTHNAVVQALKNLRN</sequence>
<evidence type="ECO:0000256" key="1">
    <source>
        <dbReference type="ARBA" id="ARBA00007661"/>
    </source>
</evidence>
<dbReference type="OrthoDB" id="9764892at2"/>
<dbReference type="Gene3D" id="3.90.770.10">
    <property type="entry name" value="3-hydroxy-3-methylglutaryl-coenzyme A Reductase, Chain A, domain 2"/>
    <property type="match status" value="2"/>
</dbReference>
<dbReference type="InterPro" id="IPR002202">
    <property type="entry name" value="HMG_CoA_Rdtase"/>
</dbReference>
<dbReference type="Proteomes" id="UP000291142">
    <property type="component" value="Unassembled WGS sequence"/>
</dbReference>
<dbReference type="GO" id="GO:0004420">
    <property type="term" value="F:hydroxymethylglutaryl-CoA reductase (NADPH) activity"/>
    <property type="evidence" value="ECO:0007669"/>
    <property type="project" value="InterPro"/>
</dbReference>
<dbReference type="EMBL" id="SIRT01000009">
    <property type="protein sequence ID" value="TBN02763.1"/>
    <property type="molecule type" value="Genomic_DNA"/>
</dbReference>
<protein>
    <recommendedName>
        <fullName evidence="3">3-hydroxy-3-methylglutaryl coenzyme A reductase</fullName>
        <shortName evidence="3">HMG-CoA reductase</shortName>
        <ecNumber evidence="3">1.1.1.88</ecNumber>
    </recommendedName>
</protein>
<dbReference type="CDD" id="cd00644">
    <property type="entry name" value="HMG-CoA_reductase_classII"/>
    <property type="match status" value="1"/>
</dbReference>
<evidence type="ECO:0000313" key="5">
    <source>
        <dbReference type="Proteomes" id="UP000291142"/>
    </source>
</evidence>
<dbReference type="Pfam" id="PF00368">
    <property type="entry name" value="HMG-CoA_red"/>
    <property type="match status" value="1"/>
</dbReference>
<evidence type="ECO:0000256" key="3">
    <source>
        <dbReference type="RuleBase" id="RU361219"/>
    </source>
</evidence>
<comment type="pathway">
    <text evidence="3">Metabolic intermediate metabolism; (R)-mevalonate degradation; (S)-3-hydroxy-3-methylglutaryl-CoA from (R)-mevalonate: step 1/1.</text>
</comment>
<reference evidence="4 5" key="1">
    <citation type="submission" date="2019-02" db="EMBL/GenBank/DDBJ databases">
        <title>Hyunsoonleella sp., isolated from marine sediment.</title>
        <authorList>
            <person name="Liu B.-T."/>
        </authorList>
    </citation>
    <scope>NUCLEOTIDE SEQUENCE [LARGE SCALE GENOMIC DNA]</scope>
    <source>
        <strain evidence="4 5">T58</strain>
    </source>
</reference>
<dbReference type="InterPro" id="IPR009023">
    <property type="entry name" value="HMG_CoA_Rdtase_NAD(P)-bd_sf"/>
</dbReference>
<proteinExistence type="inferred from homology"/>
<dbReference type="InterPro" id="IPR004553">
    <property type="entry name" value="HMG_CoA_Rdtase_bac-typ"/>
</dbReference>
<comment type="similarity">
    <text evidence="1 3">Belongs to the HMG-CoA reductase family.</text>
</comment>
<dbReference type="UniPathway" id="UPA00257">
    <property type="reaction ID" value="UER00367"/>
</dbReference>
<comment type="catalytic activity">
    <reaction evidence="3">
        <text>(R)-mevalonate + 2 NAD(+) + CoA = (3S)-3-hydroxy-3-methylglutaryl-CoA + 2 NADH + 2 H(+)</text>
        <dbReference type="Rhea" id="RHEA:14833"/>
        <dbReference type="ChEBI" id="CHEBI:15378"/>
        <dbReference type="ChEBI" id="CHEBI:36464"/>
        <dbReference type="ChEBI" id="CHEBI:43074"/>
        <dbReference type="ChEBI" id="CHEBI:57287"/>
        <dbReference type="ChEBI" id="CHEBI:57540"/>
        <dbReference type="ChEBI" id="CHEBI:57945"/>
        <dbReference type="EC" id="1.1.1.88"/>
    </reaction>
</comment>
<dbReference type="GO" id="GO:0015936">
    <property type="term" value="P:coenzyme A metabolic process"/>
    <property type="evidence" value="ECO:0007669"/>
    <property type="project" value="InterPro"/>
</dbReference>
<evidence type="ECO:0000256" key="2">
    <source>
        <dbReference type="ARBA" id="ARBA00023002"/>
    </source>
</evidence>
<comment type="caution">
    <text evidence="4">The sequence shown here is derived from an EMBL/GenBank/DDBJ whole genome shotgun (WGS) entry which is preliminary data.</text>
</comment>
<accession>A0A4V2J9Z9</accession>
<dbReference type="AlphaFoldDB" id="A0A4V2J9Z9"/>
<keyword evidence="5" id="KW-1185">Reference proteome</keyword>
<keyword evidence="2 3" id="KW-0560">Oxidoreductase</keyword>
<dbReference type="Gene3D" id="1.10.8.660">
    <property type="match status" value="1"/>
</dbReference>
<dbReference type="InterPro" id="IPR023074">
    <property type="entry name" value="HMG_CoA_Rdtase_cat_sf"/>
</dbReference>
<keyword evidence="3" id="KW-0520">NAD</keyword>
<dbReference type="EC" id="1.1.1.88" evidence="3"/>
<evidence type="ECO:0000313" key="4">
    <source>
        <dbReference type="EMBL" id="TBN02763.1"/>
    </source>
</evidence>
<dbReference type="PRINTS" id="PR00071">
    <property type="entry name" value="HMGCOARDTASE"/>
</dbReference>
<dbReference type="RefSeq" id="WP_130964716.1">
    <property type="nucleotide sequence ID" value="NZ_SIRT01000009.1"/>
</dbReference>
<dbReference type="SUPFAM" id="SSF55035">
    <property type="entry name" value="NAD-binding domain of HMG-CoA reductase"/>
    <property type="match status" value="1"/>
</dbReference>
<dbReference type="PROSITE" id="PS50065">
    <property type="entry name" value="HMG_COA_REDUCTASE_4"/>
    <property type="match status" value="1"/>
</dbReference>
<dbReference type="PANTHER" id="PTHR10572">
    <property type="entry name" value="3-HYDROXY-3-METHYLGLUTARYL-COENZYME A REDUCTASE"/>
    <property type="match status" value="1"/>
</dbReference>
<dbReference type="SUPFAM" id="SSF56542">
    <property type="entry name" value="Substrate-binding domain of HMG-CoA reductase"/>
    <property type="match status" value="1"/>
</dbReference>
<dbReference type="GO" id="GO:0140643">
    <property type="term" value="F:hydroxymethylglutaryl-CoA reductase (NADH) activity"/>
    <property type="evidence" value="ECO:0007669"/>
    <property type="project" value="UniProtKB-EC"/>
</dbReference>
<dbReference type="PANTHER" id="PTHR10572:SF24">
    <property type="entry name" value="3-HYDROXY-3-METHYLGLUTARYL-COENZYME A REDUCTASE"/>
    <property type="match status" value="1"/>
</dbReference>
<name>A0A4V2J9Z9_9FLAO</name>
<dbReference type="NCBIfam" id="TIGR00532">
    <property type="entry name" value="HMG_CoA_R_NAD"/>
    <property type="match status" value="1"/>
</dbReference>
<dbReference type="InterPro" id="IPR009029">
    <property type="entry name" value="HMG_CoA_Rdtase_sub-bd_dom_sf"/>
</dbReference>
<organism evidence="4 5">
    <name type="scientific">Hyunsoonleella flava</name>
    <dbReference type="NCBI Taxonomy" id="2527939"/>
    <lineage>
        <taxon>Bacteria</taxon>
        <taxon>Pseudomonadati</taxon>
        <taxon>Bacteroidota</taxon>
        <taxon>Flavobacteriia</taxon>
        <taxon>Flavobacteriales</taxon>
        <taxon>Flavobacteriaceae</taxon>
    </lineage>
</organism>
<gene>
    <name evidence="4" type="ORF">EYD45_11235</name>
</gene>